<dbReference type="InterPro" id="IPR012340">
    <property type="entry name" value="NA-bd_OB-fold"/>
</dbReference>
<reference evidence="5" key="2">
    <citation type="journal article" date="2022" name="Res Sq">
        <title>Evolution of multicellular longitudinally dividing oral cavity symbionts (Neisseriaceae).</title>
        <authorList>
            <person name="Nyongesa S."/>
            <person name="Weber P."/>
            <person name="Bernet E."/>
            <person name="Pullido F."/>
            <person name="Nieckarz M."/>
            <person name="Delaby M."/>
            <person name="Nieves C."/>
            <person name="Viehboeck T."/>
            <person name="Krause N."/>
            <person name="Rivera-Millot A."/>
            <person name="Nakamura A."/>
            <person name="Vischer N."/>
            <person name="VanNieuwenhze M."/>
            <person name="Brun Y."/>
            <person name="Cava F."/>
            <person name="Bulgheresi S."/>
            <person name="Veyrier F."/>
        </authorList>
    </citation>
    <scope>NUCLEOTIDE SEQUENCE</scope>
    <source>
        <strain evidence="5">SAG 1488-6</strain>
    </source>
</reference>
<proteinExistence type="inferred from homology"/>
<dbReference type="CDD" id="cd04496">
    <property type="entry name" value="SSB_OBF"/>
    <property type="match status" value="1"/>
</dbReference>
<protein>
    <recommendedName>
        <fullName evidence="2 3">Single-stranded DNA-binding protein</fullName>
        <shortName evidence="2">SSB</shortName>
    </recommendedName>
</protein>
<keyword evidence="1 2" id="KW-0238">DNA-binding</keyword>
<keyword evidence="6" id="KW-1185">Reference proteome</keyword>
<sequence>MSVNKVILVGRLGKDPEVRYMTNGEAVTNFGVATSESWKGRDGQKQERTEWHNVTLYRKLAEIAGQYLKKGSQVYIEGKIQSRKYMGKDGIERTAYEIVGSEMKMLGGRSDASSSSYDDGMGAPYEDNSSQYSGASHSGSYGSGNQYASNAGSPAAPVRQEVPAAPSRSMNQPPKVEVDDLNDDIPF</sequence>
<dbReference type="EMBL" id="CP091512">
    <property type="protein sequence ID" value="UOO93028.1"/>
    <property type="molecule type" value="Genomic_DNA"/>
</dbReference>
<dbReference type="RefSeq" id="WP_019958052.1">
    <property type="nucleotide sequence ID" value="NZ_CP091512.1"/>
</dbReference>
<dbReference type="PANTHER" id="PTHR10302">
    <property type="entry name" value="SINGLE-STRANDED DNA-BINDING PROTEIN"/>
    <property type="match status" value="1"/>
</dbReference>
<dbReference type="Pfam" id="PF00436">
    <property type="entry name" value="SSB"/>
    <property type="match status" value="1"/>
</dbReference>
<evidence type="ECO:0000256" key="3">
    <source>
        <dbReference type="RuleBase" id="RU000524"/>
    </source>
</evidence>
<dbReference type="Proteomes" id="UP000832034">
    <property type="component" value="Chromosome"/>
</dbReference>
<dbReference type="SUPFAM" id="SSF50249">
    <property type="entry name" value="Nucleic acid-binding proteins"/>
    <property type="match status" value="1"/>
</dbReference>
<name>A0ABY4ECE7_VITST</name>
<accession>A0ABY4ECE7</accession>
<dbReference type="InterPro" id="IPR011344">
    <property type="entry name" value="ssDNA-bd"/>
</dbReference>
<evidence type="ECO:0000256" key="1">
    <source>
        <dbReference type="ARBA" id="ARBA00023125"/>
    </source>
</evidence>
<dbReference type="PANTHER" id="PTHR10302:SF27">
    <property type="entry name" value="SINGLE-STRANDED DNA-BINDING PROTEIN"/>
    <property type="match status" value="1"/>
</dbReference>
<dbReference type="NCBIfam" id="TIGR00621">
    <property type="entry name" value="ssb"/>
    <property type="match status" value="1"/>
</dbReference>
<evidence type="ECO:0000313" key="6">
    <source>
        <dbReference type="Proteomes" id="UP000832034"/>
    </source>
</evidence>
<evidence type="ECO:0000256" key="2">
    <source>
        <dbReference type="HAMAP-Rule" id="MF_00984"/>
    </source>
</evidence>
<gene>
    <name evidence="5" type="primary">ssb</name>
    <name evidence="5" type="ORF">LVJ81_03035</name>
</gene>
<evidence type="ECO:0000256" key="4">
    <source>
        <dbReference type="SAM" id="MobiDB-lite"/>
    </source>
</evidence>
<comment type="subunit">
    <text evidence="2">Homotetramer.</text>
</comment>
<feature type="compositionally biased region" description="Low complexity" evidence="4">
    <location>
        <begin position="129"/>
        <end position="144"/>
    </location>
</feature>
<reference evidence="5" key="1">
    <citation type="submission" date="2021-12" db="EMBL/GenBank/DDBJ databases">
        <authorList>
            <person name="Veyrier F.J."/>
        </authorList>
    </citation>
    <scope>NUCLEOTIDE SEQUENCE</scope>
    <source>
        <strain evidence="5">SAG 1488-6</strain>
    </source>
</reference>
<feature type="region of interest" description="Disordered" evidence="4">
    <location>
        <begin position="107"/>
        <end position="187"/>
    </location>
</feature>
<organism evidence="5 6">
    <name type="scientific">Vitreoscilla stercoraria</name>
    <dbReference type="NCBI Taxonomy" id="61"/>
    <lineage>
        <taxon>Bacteria</taxon>
        <taxon>Pseudomonadati</taxon>
        <taxon>Pseudomonadota</taxon>
        <taxon>Betaproteobacteria</taxon>
        <taxon>Neisseriales</taxon>
        <taxon>Neisseriaceae</taxon>
        <taxon>Vitreoscilla</taxon>
    </lineage>
</organism>
<evidence type="ECO:0000313" key="5">
    <source>
        <dbReference type="EMBL" id="UOO93028.1"/>
    </source>
</evidence>
<dbReference type="InterPro" id="IPR000424">
    <property type="entry name" value="Primosome_PriB/ssb"/>
</dbReference>
<comment type="caution">
    <text evidence="2">Lacks conserved residue(s) required for the propagation of feature annotation.</text>
</comment>
<dbReference type="PROSITE" id="PS50935">
    <property type="entry name" value="SSB"/>
    <property type="match status" value="1"/>
</dbReference>
<dbReference type="HAMAP" id="MF_00984">
    <property type="entry name" value="SSB"/>
    <property type="match status" value="1"/>
</dbReference>
<dbReference type="Gene3D" id="2.40.50.140">
    <property type="entry name" value="Nucleic acid-binding proteins"/>
    <property type="match status" value="1"/>
</dbReference>
<dbReference type="GO" id="GO:0003677">
    <property type="term" value="F:DNA binding"/>
    <property type="evidence" value="ECO:0007669"/>
    <property type="project" value="UniProtKB-KW"/>
</dbReference>